<feature type="signal peptide" evidence="2">
    <location>
        <begin position="1"/>
        <end position="20"/>
    </location>
</feature>
<dbReference type="EMBL" id="RRYP01008929">
    <property type="protein sequence ID" value="TNV79424.1"/>
    <property type="molecule type" value="Genomic_DNA"/>
</dbReference>
<dbReference type="EC" id="3.4.16.-" evidence="2"/>
<comment type="caution">
    <text evidence="3">The sequence shown here is derived from an EMBL/GenBank/DDBJ whole genome shotgun (WGS) entry which is preliminary data.</text>
</comment>
<name>A0A8J8NRF3_HALGN</name>
<dbReference type="Proteomes" id="UP000785679">
    <property type="component" value="Unassembled WGS sequence"/>
</dbReference>
<keyword evidence="2" id="KW-0645">Protease</keyword>
<dbReference type="FunFam" id="3.40.50.12670:FF:000002">
    <property type="entry name" value="Carboxypeptidase"/>
    <property type="match status" value="1"/>
</dbReference>
<dbReference type="InterPro" id="IPR018202">
    <property type="entry name" value="Ser_caboxypep_ser_AS"/>
</dbReference>
<dbReference type="Pfam" id="PF00450">
    <property type="entry name" value="Peptidase_S10"/>
    <property type="match status" value="1"/>
</dbReference>
<dbReference type="Gene3D" id="3.40.50.12670">
    <property type="match status" value="1"/>
</dbReference>
<keyword evidence="2" id="KW-0378">Hydrolase</keyword>
<dbReference type="PANTHER" id="PTHR11802">
    <property type="entry name" value="SERINE PROTEASE FAMILY S10 SERINE CARBOXYPEPTIDASE"/>
    <property type="match status" value="1"/>
</dbReference>
<organism evidence="3 4">
    <name type="scientific">Halteria grandinella</name>
    <dbReference type="NCBI Taxonomy" id="5974"/>
    <lineage>
        <taxon>Eukaryota</taxon>
        <taxon>Sar</taxon>
        <taxon>Alveolata</taxon>
        <taxon>Ciliophora</taxon>
        <taxon>Intramacronucleata</taxon>
        <taxon>Spirotrichea</taxon>
        <taxon>Stichotrichia</taxon>
        <taxon>Sporadotrichida</taxon>
        <taxon>Halteriidae</taxon>
        <taxon>Halteria</taxon>
    </lineage>
</organism>
<keyword evidence="2" id="KW-0121">Carboxypeptidase</keyword>
<evidence type="ECO:0000256" key="1">
    <source>
        <dbReference type="ARBA" id="ARBA00009431"/>
    </source>
</evidence>
<feature type="chain" id="PRO_5035336919" description="Carboxypeptidase" evidence="2">
    <location>
        <begin position="21"/>
        <end position="485"/>
    </location>
</feature>
<dbReference type="GO" id="GO:0004185">
    <property type="term" value="F:serine-type carboxypeptidase activity"/>
    <property type="evidence" value="ECO:0007669"/>
    <property type="project" value="UniProtKB-UniRule"/>
</dbReference>
<evidence type="ECO:0000313" key="4">
    <source>
        <dbReference type="Proteomes" id="UP000785679"/>
    </source>
</evidence>
<dbReference type="GO" id="GO:0006508">
    <property type="term" value="P:proteolysis"/>
    <property type="evidence" value="ECO:0007669"/>
    <property type="project" value="UniProtKB-KW"/>
</dbReference>
<dbReference type="InterPro" id="IPR001563">
    <property type="entry name" value="Peptidase_S10"/>
</dbReference>
<proteinExistence type="inferred from homology"/>
<dbReference type="Gene3D" id="3.40.50.1820">
    <property type="entry name" value="alpha/beta hydrolase"/>
    <property type="match status" value="1"/>
</dbReference>
<dbReference type="PANTHER" id="PTHR11802:SF201">
    <property type="entry name" value="CARBOXYPEPTIDASE"/>
    <property type="match status" value="1"/>
</dbReference>
<dbReference type="SUPFAM" id="SSF53474">
    <property type="entry name" value="alpha/beta-Hydrolases"/>
    <property type="match status" value="1"/>
</dbReference>
<keyword evidence="4" id="KW-1185">Reference proteome</keyword>
<protein>
    <recommendedName>
        <fullName evidence="2">Carboxypeptidase</fullName>
        <ecNumber evidence="2">3.4.16.-</ecNumber>
    </recommendedName>
</protein>
<sequence length="485" mass="55781">MRKALSVALLLGLTSKLTEAARMQDLVLGLPDIDRLNADWYSGYLDASPTKHLHYVFVTSLTDPINDPVVLWFNGGPGCSSLLALFQEHGPYVIDDGEYYIKTNPEPWNKRANVLYLESPAGVGFSIAELISDYQHNDMSQSKDALAALLNWYKYFPEYLRNDLYISGESYGGIYTPYLAWQVHQHNQLVKVKKVKTKLNLKGFIVGNGATEWDVDISPSFPDVMYNFNLIPKSMLDTYKANDCVNYFNDLKPPTNSTVCNDTWNDINDLWDGLNWYDLFRQVVPGGGLLKQSASEEDRIRSVLIGNETKTYKAGYTFLEYAPWIKKHIPQRLLEQSSHPLLGDYLSDYANRADVRRALNIPDHVQPWLECNDSINGNYSYQYEGSFWIYKIMKQYGYKMLFYSGDTDGAVPTYGTRRWISMLNWPVKKQWTPWYTDDNQVSGYIISYEGLDFATIHGVGHMAPQWKRRDVTKLFTNWIHNDPIV</sequence>
<evidence type="ECO:0000313" key="3">
    <source>
        <dbReference type="EMBL" id="TNV79424.1"/>
    </source>
</evidence>
<dbReference type="PROSITE" id="PS00131">
    <property type="entry name" value="CARBOXYPEPT_SER_SER"/>
    <property type="match status" value="1"/>
</dbReference>
<keyword evidence="2" id="KW-0732">Signal</keyword>
<gene>
    <name evidence="3" type="ORF">FGO68_gene16414</name>
</gene>
<dbReference type="AlphaFoldDB" id="A0A8J8NRF3"/>
<reference evidence="3" key="1">
    <citation type="submission" date="2019-06" db="EMBL/GenBank/DDBJ databases">
        <authorList>
            <person name="Zheng W."/>
        </authorList>
    </citation>
    <scope>NUCLEOTIDE SEQUENCE</scope>
    <source>
        <strain evidence="3">QDHG01</strain>
    </source>
</reference>
<dbReference type="PRINTS" id="PR00724">
    <property type="entry name" value="CRBOXYPTASEC"/>
</dbReference>
<evidence type="ECO:0000256" key="2">
    <source>
        <dbReference type="RuleBase" id="RU361156"/>
    </source>
</evidence>
<dbReference type="OrthoDB" id="443318at2759"/>
<comment type="similarity">
    <text evidence="1 2">Belongs to the peptidase S10 family.</text>
</comment>
<accession>A0A8J8NRF3</accession>
<dbReference type="InterPro" id="IPR029058">
    <property type="entry name" value="AB_hydrolase_fold"/>
</dbReference>